<proteinExistence type="predicted"/>
<organism evidence="1 2">
    <name type="scientific">Actinomadura yumaensis</name>
    <dbReference type="NCBI Taxonomy" id="111807"/>
    <lineage>
        <taxon>Bacteria</taxon>
        <taxon>Bacillati</taxon>
        <taxon>Actinomycetota</taxon>
        <taxon>Actinomycetes</taxon>
        <taxon>Streptosporangiales</taxon>
        <taxon>Thermomonosporaceae</taxon>
        <taxon>Actinomadura</taxon>
    </lineage>
</organism>
<protein>
    <recommendedName>
        <fullName evidence="3">Phage tail protein</fullName>
    </recommendedName>
</protein>
<comment type="caution">
    <text evidence="1">The sequence shown here is derived from an EMBL/GenBank/DDBJ whole genome shotgun (WGS) entry which is preliminary data.</text>
</comment>
<dbReference type="Proteomes" id="UP001596380">
    <property type="component" value="Unassembled WGS sequence"/>
</dbReference>
<dbReference type="EMBL" id="JBHSXS010000036">
    <property type="protein sequence ID" value="MFC6885284.1"/>
    <property type="molecule type" value="Genomic_DNA"/>
</dbReference>
<evidence type="ECO:0000313" key="1">
    <source>
        <dbReference type="EMBL" id="MFC6885284.1"/>
    </source>
</evidence>
<keyword evidence="2" id="KW-1185">Reference proteome</keyword>
<sequence>MPILAAPPAAQPGLVIEDVGYVVATWYAPDGSVWPLMNEDLGWHTLADGVAGLDAAAITITTDKRMRGGVRVRHIRPEQRAITWPLDVYSAESHTQFVARWRELMLAFTQTSRLGPGWLEIARPDGTARQAAAYYQAGFEGRHGMGVLSDQAAITLLCEDPYWSDRDPVVIDRAYATGVPFLVPFPTVSSAHVLGDTTIVNPGDVEAWPTWTITGPASGLTATLHTTGEAFTLDPALTAHGPLAAGETATIRTNPAQVRGPADAVWTGALDWPGAVLWSLPPGEHPVTFAVAGAGPGSAVRLEFFPRYESA</sequence>
<dbReference type="RefSeq" id="WP_160825782.1">
    <property type="nucleotide sequence ID" value="NZ_JBHSXE010000001.1"/>
</dbReference>
<reference evidence="2" key="1">
    <citation type="journal article" date="2019" name="Int. J. Syst. Evol. Microbiol.">
        <title>The Global Catalogue of Microorganisms (GCM) 10K type strain sequencing project: providing services to taxonomists for standard genome sequencing and annotation.</title>
        <authorList>
            <consortium name="The Broad Institute Genomics Platform"/>
            <consortium name="The Broad Institute Genome Sequencing Center for Infectious Disease"/>
            <person name="Wu L."/>
            <person name="Ma J."/>
        </authorList>
    </citation>
    <scope>NUCLEOTIDE SEQUENCE [LARGE SCALE GENOMIC DNA]</scope>
    <source>
        <strain evidence="2">JCM 3369</strain>
    </source>
</reference>
<accession>A0ABW2CU62</accession>
<name>A0ABW2CU62_9ACTN</name>
<evidence type="ECO:0008006" key="3">
    <source>
        <dbReference type="Google" id="ProtNLM"/>
    </source>
</evidence>
<gene>
    <name evidence="1" type="ORF">ACFQKB_36385</name>
</gene>
<evidence type="ECO:0000313" key="2">
    <source>
        <dbReference type="Proteomes" id="UP001596380"/>
    </source>
</evidence>